<feature type="chain" id="PRO_5016416106" description="Lipoprotein" evidence="1">
    <location>
        <begin position="21"/>
        <end position="144"/>
    </location>
</feature>
<evidence type="ECO:0008006" key="4">
    <source>
        <dbReference type="Google" id="ProtNLM"/>
    </source>
</evidence>
<comment type="caution">
    <text evidence="2">The sequence shown here is derived from an EMBL/GenBank/DDBJ whole genome shotgun (WGS) entry which is preliminary data.</text>
</comment>
<dbReference type="PROSITE" id="PS51257">
    <property type="entry name" value="PROKAR_LIPOPROTEIN"/>
    <property type="match status" value="1"/>
</dbReference>
<evidence type="ECO:0000313" key="2">
    <source>
        <dbReference type="EMBL" id="RAX42232.1"/>
    </source>
</evidence>
<reference evidence="2 3" key="1">
    <citation type="submission" date="2018-06" db="EMBL/GenBank/DDBJ databases">
        <title>Whole Genome Sequence of an efficient microsymbiont, Rhizobium tropici.</title>
        <authorList>
            <person name="Srinivasan R."/>
            <person name="Singh H.V."/>
            <person name="Srivastava R."/>
            <person name="Kumari B."/>
            <person name="Radhakrishna A."/>
        </authorList>
    </citation>
    <scope>NUCLEOTIDE SEQUENCE [LARGE SCALE GENOMIC DNA]</scope>
    <source>
        <strain evidence="2 3">IGFRI Rhizo-19</strain>
    </source>
</reference>
<sequence length="144" mass="15030">MKTISLISLGLSLSAAIALSGCVSAPIGGAKQTETTGSIQAGKRTQVMSVSFLKPDCTFSSYPYTAIVKPSSHGKVEITHGSVKAHFPSDEPMHMCNGKSAEGTIVYYTPDAGFAGADQFTIRMTGLNAANGVAEHTLKIHVVK</sequence>
<keyword evidence="1" id="KW-0732">Signal</keyword>
<dbReference type="Proteomes" id="UP000251205">
    <property type="component" value="Unassembled WGS sequence"/>
</dbReference>
<dbReference type="EMBL" id="QMKK01000024">
    <property type="protein sequence ID" value="RAX42232.1"/>
    <property type="molecule type" value="Genomic_DNA"/>
</dbReference>
<evidence type="ECO:0000313" key="3">
    <source>
        <dbReference type="Proteomes" id="UP000251205"/>
    </source>
</evidence>
<dbReference type="AlphaFoldDB" id="A0A329YJX3"/>
<dbReference type="RefSeq" id="WP_112341142.1">
    <property type="nucleotide sequence ID" value="NZ_QMKK01000024.1"/>
</dbReference>
<accession>A0A329YJX3</accession>
<evidence type="ECO:0000256" key="1">
    <source>
        <dbReference type="SAM" id="SignalP"/>
    </source>
</evidence>
<feature type="signal peptide" evidence="1">
    <location>
        <begin position="1"/>
        <end position="20"/>
    </location>
</feature>
<proteinExistence type="predicted"/>
<name>A0A329YJX3_RHITR</name>
<gene>
    <name evidence="2" type="ORF">DQ393_07510</name>
</gene>
<protein>
    <recommendedName>
        <fullName evidence="4">Lipoprotein</fullName>
    </recommendedName>
</protein>
<dbReference type="OrthoDB" id="7679074at2"/>
<organism evidence="2 3">
    <name type="scientific">Rhizobium tropici</name>
    <dbReference type="NCBI Taxonomy" id="398"/>
    <lineage>
        <taxon>Bacteria</taxon>
        <taxon>Pseudomonadati</taxon>
        <taxon>Pseudomonadota</taxon>
        <taxon>Alphaproteobacteria</taxon>
        <taxon>Hyphomicrobiales</taxon>
        <taxon>Rhizobiaceae</taxon>
        <taxon>Rhizobium/Agrobacterium group</taxon>
        <taxon>Rhizobium</taxon>
    </lineage>
</organism>